<dbReference type="Gene3D" id="3.40.630.30">
    <property type="match status" value="1"/>
</dbReference>
<dbReference type="CDD" id="cd04301">
    <property type="entry name" value="NAT_SF"/>
    <property type="match status" value="1"/>
</dbReference>
<keyword evidence="2" id="KW-0808">Transferase</keyword>
<sequence>MTSRNAPELRQLCHQDEIDTDQSRELIDCWIEVSNAGGAVGFPFPPVTVEEVALAAEQLIAGLHPDRSRLVLATLNGVLAGWLNVRRDPHPLVAHWGTLHHVQSHPAFRGRGIGSALMNHARQVAREDMALEHLHLAARSGMGLEHFYGGLGFKEIGRHPGALRLAPGDDRDEIFMVLTPL</sequence>
<reference evidence="2 3" key="1">
    <citation type="submission" date="2016-10" db="EMBL/GenBank/DDBJ databases">
        <authorList>
            <person name="de Groot N.N."/>
        </authorList>
    </citation>
    <scope>NUCLEOTIDE SEQUENCE [LARGE SCALE GENOMIC DNA]</scope>
    <source>
        <strain evidence="2 3">CGMCC 4.6533</strain>
    </source>
</reference>
<dbReference type="STRING" id="633440.SAMN05421869_12315"/>
<feature type="domain" description="N-acetyltransferase" evidence="1">
    <location>
        <begin position="1"/>
        <end position="181"/>
    </location>
</feature>
<keyword evidence="3" id="KW-1185">Reference proteome</keyword>
<dbReference type="InterPro" id="IPR016181">
    <property type="entry name" value="Acyl_CoA_acyltransferase"/>
</dbReference>
<organism evidence="2 3">
    <name type="scientific">Nonomuraea jiangxiensis</name>
    <dbReference type="NCBI Taxonomy" id="633440"/>
    <lineage>
        <taxon>Bacteria</taxon>
        <taxon>Bacillati</taxon>
        <taxon>Actinomycetota</taxon>
        <taxon>Actinomycetes</taxon>
        <taxon>Streptosporangiales</taxon>
        <taxon>Streptosporangiaceae</taxon>
        <taxon>Nonomuraea</taxon>
    </lineage>
</organism>
<dbReference type="Proteomes" id="UP000199202">
    <property type="component" value="Unassembled WGS sequence"/>
</dbReference>
<dbReference type="EMBL" id="FNDJ01000023">
    <property type="protein sequence ID" value="SDL17653.1"/>
    <property type="molecule type" value="Genomic_DNA"/>
</dbReference>
<accession>A0A1G9HYL4</accession>
<dbReference type="OrthoDB" id="3572254at2"/>
<dbReference type="RefSeq" id="WP_090943518.1">
    <property type="nucleotide sequence ID" value="NZ_FNDJ01000023.1"/>
</dbReference>
<evidence type="ECO:0000259" key="1">
    <source>
        <dbReference type="PROSITE" id="PS51186"/>
    </source>
</evidence>
<evidence type="ECO:0000313" key="3">
    <source>
        <dbReference type="Proteomes" id="UP000199202"/>
    </source>
</evidence>
<dbReference type="AlphaFoldDB" id="A0A1G9HYL4"/>
<protein>
    <submittedName>
        <fullName evidence="2">Acetyltransferase (GNAT) family protein</fullName>
    </submittedName>
</protein>
<dbReference type="Pfam" id="PF00583">
    <property type="entry name" value="Acetyltransf_1"/>
    <property type="match status" value="1"/>
</dbReference>
<dbReference type="InterPro" id="IPR000182">
    <property type="entry name" value="GNAT_dom"/>
</dbReference>
<name>A0A1G9HYL4_9ACTN</name>
<proteinExistence type="predicted"/>
<dbReference type="SUPFAM" id="SSF55729">
    <property type="entry name" value="Acyl-CoA N-acyltransferases (Nat)"/>
    <property type="match status" value="1"/>
</dbReference>
<dbReference type="PROSITE" id="PS51186">
    <property type="entry name" value="GNAT"/>
    <property type="match status" value="1"/>
</dbReference>
<evidence type="ECO:0000313" key="2">
    <source>
        <dbReference type="EMBL" id="SDL17653.1"/>
    </source>
</evidence>
<gene>
    <name evidence="2" type="ORF">SAMN05421869_12315</name>
</gene>
<dbReference type="GO" id="GO:0016747">
    <property type="term" value="F:acyltransferase activity, transferring groups other than amino-acyl groups"/>
    <property type="evidence" value="ECO:0007669"/>
    <property type="project" value="InterPro"/>
</dbReference>